<sequence length="541" mass="59820">MNQGQEVENEEDDDFGDFGGFEGAEPVPDLPVPQAQAAASPWAVLTTGSASGRPDLLCAQNRFPTYLDPSDISNASGGSADVNLNNRAEAAPPQAPVDLFNADFPQNANHVNQARIAENVLDGTLNVTAGANLVPAPGQVNGRLPDIGLGINENRLFGQAPPAASPGHPDALPINDQPPLNLPGEEVPAAARVPVVAPPPAQDGAEEENVANRPREPEVEAAPAEEAGDGQNAQQNAAEKSALQEQINSLLERNQALEEELRRSQEELASRQSRLQEMQARHEGALADMRSAGSEAVAVVVEQYKEQSQVLIAEQQEVAQRHLVETLTEQTKSFQDMLAAQQAEREEEREKERAEVERQITQALEAARQKQEEQFEAFLQAEREKQRKAVEEAVEAERVASEGRLQEAIAAQQEQARTQLEALRVDYSQQLEEERQSHEAALRTVREEEKELAKEQLSELGREERERRREAVQTALSEARQDTRAYIEEQRQADARVRRRHLASLDVFLESSRQQIALLLEAERPRADDAEQRQEEENKDS</sequence>
<feature type="compositionally biased region" description="Basic and acidic residues" evidence="1">
    <location>
        <begin position="343"/>
        <end position="357"/>
    </location>
</feature>
<dbReference type="Proteomes" id="UP000694888">
    <property type="component" value="Unplaced"/>
</dbReference>
<evidence type="ECO:0000256" key="1">
    <source>
        <dbReference type="SAM" id="MobiDB-lite"/>
    </source>
</evidence>
<feature type="compositionally biased region" description="Low complexity" evidence="1">
    <location>
        <begin position="220"/>
        <end position="238"/>
    </location>
</feature>
<feature type="compositionally biased region" description="Acidic residues" evidence="1">
    <location>
        <begin position="7"/>
        <end position="16"/>
    </location>
</feature>
<organism evidence="2 3">
    <name type="scientific">Aplysia californica</name>
    <name type="common">California sea hare</name>
    <dbReference type="NCBI Taxonomy" id="6500"/>
    <lineage>
        <taxon>Eukaryota</taxon>
        <taxon>Metazoa</taxon>
        <taxon>Spiralia</taxon>
        <taxon>Lophotrochozoa</taxon>
        <taxon>Mollusca</taxon>
        <taxon>Gastropoda</taxon>
        <taxon>Heterobranchia</taxon>
        <taxon>Euthyneura</taxon>
        <taxon>Tectipleura</taxon>
        <taxon>Aplysiida</taxon>
        <taxon>Aplysioidea</taxon>
        <taxon>Aplysiidae</taxon>
        <taxon>Aplysia</taxon>
    </lineage>
</organism>
<keyword evidence="2" id="KW-1185">Reference proteome</keyword>
<evidence type="ECO:0000313" key="3">
    <source>
        <dbReference type="RefSeq" id="XP_005099485.1"/>
    </source>
</evidence>
<reference evidence="3" key="1">
    <citation type="submission" date="2025-08" db="UniProtKB">
        <authorList>
            <consortium name="RefSeq"/>
        </authorList>
    </citation>
    <scope>IDENTIFICATION</scope>
</reference>
<proteinExistence type="predicted"/>
<dbReference type="InterPro" id="IPR034592">
    <property type="entry name" value="CCDC91"/>
</dbReference>
<feature type="region of interest" description="Disordered" evidence="1">
    <location>
        <begin position="431"/>
        <end position="480"/>
    </location>
</feature>
<dbReference type="PANTHER" id="PTHR35072">
    <property type="entry name" value="COILED-COIL DOMAIN-CONTAINING PROTEIN 91"/>
    <property type="match status" value="1"/>
</dbReference>
<dbReference type="PANTHER" id="PTHR35072:SF1">
    <property type="entry name" value="COILED-COIL DOMAIN-CONTAINING PROTEIN 91"/>
    <property type="match status" value="1"/>
</dbReference>
<accession>A0ABM0JQZ7</accession>
<feature type="compositionally biased region" description="Basic and acidic residues" evidence="1">
    <location>
        <begin position="432"/>
        <end position="471"/>
    </location>
</feature>
<evidence type="ECO:0000313" key="2">
    <source>
        <dbReference type="Proteomes" id="UP000694888"/>
    </source>
</evidence>
<feature type="region of interest" description="Disordered" evidence="1">
    <location>
        <begin position="520"/>
        <end position="541"/>
    </location>
</feature>
<name>A0ABM0JQZ7_APLCA</name>
<dbReference type="RefSeq" id="XP_005099485.1">
    <property type="nucleotide sequence ID" value="XM_005099428.3"/>
</dbReference>
<feature type="region of interest" description="Disordered" evidence="1">
    <location>
        <begin position="1"/>
        <end position="41"/>
    </location>
</feature>
<feature type="compositionally biased region" description="Basic and acidic residues" evidence="1">
    <location>
        <begin position="521"/>
        <end position="541"/>
    </location>
</feature>
<protein>
    <submittedName>
        <fullName evidence="3">Coiled-coil domain-containing protein 91</fullName>
    </submittedName>
</protein>
<dbReference type="GeneID" id="101849931"/>
<gene>
    <name evidence="3" type="primary">LOC101849931</name>
</gene>
<feature type="region of interest" description="Disordered" evidence="1">
    <location>
        <begin position="336"/>
        <end position="357"/>
    </location>
</feature>
<feature type="region of interest" description="Disordered" evidence="1">
    <location>
        <begin position="158"/>
        <end position="243"/>
    </location>
</feature>